<organism evidence="2 3">
    <name type="scientific">Pleurodeles waltl</name>
    <name type="common">Iberian ribbed newt</name>
    <dbReference type="NCBI Taxonomy" id="8319"/>
    <lineage>
        <taxon>Eukaryota</taxon>
        <taxon>Metazoa</taxon>
        <taxon>Chordata</taxon>
        <taxon>Craniata</taxon>
        <taxon>Vertebrata</taxon>
        <taxon>Euteleostomi</taxon>
        <taxon>Amphibia</taxon>
        <taxon>Batrachia</taxon>
        <taxon>Caudata</taxon>
        <taxon>Salamandroidea</taxon>
        <taxon>Salamandridae</taxon>
        <taxon>Pleurodelinae</taxon>
        <taxon>Pleurodeles</taxon>
    </lineage>
</organism>
<evidence type="ECO:0000313" key="2">
    <source>
        <dbReference type="EMBL" id="KAJ1152640.1"/>
    </source>
</evidence>
<dbReference type="EMBL" id="JANPWB010000009">
    <property type="protein sequence ID" value="KAJ1152640.1"/>
    <property type="molecule type" value="Genomic_DNA"/>
</dbReference>
<keyword evidence="3" id="KW-1185">Reference proteome</keyword>
<accession>A0AAV7RKZ9</accession>
<proteinExistence type="predicted"/>
<dbReference type="AlphaFoldDB" id="A0AAV7RKZ9"/>
<protein>
    <submittedName>
        <fullName evidence="2">Uncharacterized protein</fullName>
    </submittedName>
</protein>
<feature type="region of interest" description="Disordered" evidence="1">
    <location>
        <begin position="27"/>
        <end position="46"/>
    </location>
</feature>
<name>A0AAV7RKZ9_PLEWA</name>
<comment type="caution">
    <text evidence="2">The sequence shown here is derived from an EMBL/GenBank/DDBJ whole genome shotgun (WGS) entry which is preliminary data.</text>
</comment>
<dbReference type="Proteomes" id="UP001066276">
    <property type="component" value="Chromosome 5"/>
</dbReference>
<reference evidence="2" key="1">
    <citation type="journal article" date="2022" name="bioRxiv">
        <title>Sequencing and chromosome-scale assembly of the giantPleurodeles waltlgenome.</title>
        <authorList>
            <person name="Brown T."/>
            <person name="Elewa A."/>
            <person name="Iarovenko S."/>
            <person name="Subramanian E."/>
            <person name="Araus A.J."/>
            <person name="Petzold A."/>
            <person name="Susuki M."/>
            <person name="Suzuki K.-i.T."/>
            <person name="Hayashi T."/>
            <person name="Toyoda A."/>
            <person name="Oliveira C."/>
            <person name="Osipova E."/>
            <person name="Leigh N.D."/>
            <person name="Simon A."/>
            <person name="Yun M.H."/>
        </authorList>
    </citation>
    <scope>NUCLEOTIDE SEQUENCE</scope>
    <source>
        <strain evidence="2">20211129_DDA</strain>
        <tissue evidence="2">Liver</tissue>
    </source>
</reference>
<evidence type="ECO:0000313" key="3">
    <source>
        <dbReference type="Proteomes" id="UP001066276"/>
    </source>
</evidence>
<sequence>MSSAWEQIAFHFRVTVGSSIRFAQSPGLQEATRTKTGGRRKETGEMTSAVRRTVTAKKRRRKGAEDTVGAVWMAAGQRPAGRTAGTSPVRQEATVGQEAIRPNSGHVLGRAWPQQVQLRGIAGCGRETLSIDSKYRTRMRRGQDMESASILQNAEGGEPAAATPYLMEEVKEEIAMEEKELEPRKQLKESGCVSILFKFTR</sequence>
<gene>
    <name evidence="2" type="ORF">NDU88_005415</name>
</gene>
<evidence type="ECO:0000256" key="1">
    <source>
        <dbReference type="SAM" id="MobiDB-lite"/>
    </source>
</evidence>